<dbReference type="EMBL" id="JAGINW010000001">
    <property type="protein sequence ID" value="MBP2328628.1"/>
    <property type="molecule type" value="Genomic_DNA"/>
</dbReference>
<accession>A0ABS4TX97</accession>
<reference evidence="2 3" key="1">
    <citation type="submission" date="2021-03" db="EMBL/GenBank/DDBJ databases">
        <title>Sequencing the genomes of 1000 actinobacteria strains.</title>
        <authorList>
            <person name="Klenk H.-P."/>
        </authorList>
    </citation>
    <scope>NUCLEOTIDE SEQUENCE [LARGE SCALE GENOMIC DNA]</scope>
    <source>
        <strain evidence="2 3">DSM 46670</strain>
    </source>
</reference>
<evidence type="ECO:0000313" key="2">
    <source>
        <dbReference type="EMBL" id="MBP2328628.1"/>
    </source>
</evidence>
<evidence type="ECO:0008006" key="4">
    <source>
        <dbReference type="Google" id="ProtNLM"/>
    </source>
</evidence>
<dbReference type="Proteomes" id="UP001519332">
    <property type="component" value="Unassembled WGS sequence"/>
</dbReference>
<protein>
    <recommendedName>
        <fullName evidence="4">DUF3618 domain-containing protein</fullName>
    </recommendedName>
</protein>
<keyword evidence="3" id="KW-1185">Reference proteome</keyword>
<feature type="transmembrane region" description="Helical" evidence="1">
    <location>
        <begin position="46"/>
        <end position="66"/>
    </location>
</feature>
<name>A0ABS4TX97_9PSEU</name>
<dbReference type="RefSeq" id="WP_209645583.1">
    <property type="nucleotide sequence ID" value="NZ_JAGINW010000001.1"/>
</dbReference>
<comment type="caution">
    <text evidence="2">The sequence shown here is derived from an EMBL/GenBank/DDBJ whole genome shotgun (WGS) entry which is preliminary data.</text>
</comment>
<evidence type="ECO:0000256" key="1">
    <source>
        <dbReference type="SAM" id="Phobius"/>
    </source>
</evidence>
<evidence type="ECO:0000313" key="3">
    <source>
        <dbReference type="Proteomes" id="UP001519332"/>
    </source>
</evidence>
<organism evidence="2 3">
    <name type="scientific">Kibdelosporangium banguiense</name>
    <dbReference type="NCBI Taxonomy" id="1365924"/>
    <lineage>
        <taxon>Bacteria</taxon>
        <taxon>Bacillati</taxon>
        <taxon>Actinomycetota</taxon>
        <taxon>Actinomycetes</taxon>
        <taxon>Pseudonocardiales</taxon>
        <taxon>Pseudonocardiaceae</taxon>
        <taxon>Kibdelosporangium</taxon>
    </lineage>
</organism>
<keyword evidence="1" id="KW-0812">Transmembrane</keyword>
<sequence length="71" mass="8216">MTSKQRMPGDGLTDDDLRRDVELTREELAGTIDALTRVPARMRRSARLPVIVTGVMLLLVVTAMWWRRKHR</sequence>
<proteinExistence type="predicted"/>
<gene>
    <name evidence="2" type="ORF">JOF56_009013</name>
</gene>
<keyword evidence="1" id="KW-0472">Membrane</keyword>
<keyword evidence="1" id="KW-1133">Transmembrane helix</keyword>